<evidence type="ECO:0000313" key="2">
    <source>
        <dbReference type="EMBL" id="CZT15161.1"/>
    </source>
</evidence>
<dbReference type="AlphaFoldDB" id="A0A2D3UMD7"/>
<dbReference type="GO" id="GO:0042742">
    <property type="term" value="P:defense response to bacterium"/>
    <property type="evidence" value="ECO:0007669"/>
    <property type="project" value="InterPro"/>
</dbReference>
<dbReference type="SUPFAM" id="SSF50685">
    <property type="entry name" value="Barwin-like endoglucanases"/>
    <property type="match status" value="1"/>
</dbReference>
<dbReference type="RefSeq" id="XP_023622058.1">
    <property type="nucleotide sequence ID" value="XM_023766290.1"/>
</dbReference>
<dbReference type="Pfam" id="PF00967">
    <property type="entry name" value="Barwin"/>
    <property type="match status" value="1"/>
</dbReference>
<dbReference type="GO" id="GO:0050832">
    <property type="term" value="P:defense response to fungus"/>
    <property type="evidence" value="ECO:0007669"/>
    <property type="project" value="InterPro"/>
</dbReference>
<keyword evidence="3" id="KW-1185">Reference proteome</keyword>
<evidence type="ECO:0000259" key="1">
    <source>
        <dbReference type="Pfam" id="PF00967"/>
    </source>
</evidence>
<sequence>MTYNLDFSSNACNIPVTGMDVAISAETFDPHSPLTGGIANPNRNSLCGKTLQITHPTTGAQVMATIVDRKASGSPEAIDVSQSVFAALGVDSALGHCEVTWAEPSYP</sequence>
<reference evidence="2 3" key="1">
    <citation type="submission" date="2016-03" db="EMBL/GenBank/DDBJ databases">
        <authorList>
            <person name="Ploux O."/>
        </authorList>
    </citation>
    <scope>NUCLEOTIDE SEQUENCE [LARGE SCALE GENOMIC DNA]</scope>
    <source>
        <strain evidence="2 3">URUG2</strain>
    </source>
</reference>
<accession>A0A2D3UMD7</accession>
<gene>
    <name evidence="2" type="ORF">RCC_01049</name>
</gene>
<dbReference type="Gene3D" id="2.40.40.10">
    <property type="entry name" value="RlpA-like domain"/>
    <property type="match status" value="1"/>
</dbReference>
<name>A0A2D3UMD7_9PEZI</name>
<dbReference type="InterPro" id="IPR036908">
    <property type="entry name" value="RlpA-like_sf"/>
</dbReference>
<feature type="domain" description="Barwin" evidence="1">
    <location>
        <begin position="38"/>
        <end position="93"/>
    </location>
</feature>
<proteinExistence type="predicted"/>
<dbReference type="Proteomes" id="UP000225277">
    <property type="component" value="Unassembled WGS sequence"/>
</dbReference>
<evidence type="ECO:0000313" key="3">
    <source>
        <dbReference type="Proteomes" id="UP000225277"/>
    </source>
</evidence>
<dbReference type="InterPro" id="IPR001153">
    <property type="entry name" value="Barwin_dom"/>
</dbReference>
<organism evidence="2 3">
    <name type="scientific">Ramularia collo-cygni</name>
    <dbReference type="NCBI Taxonomy" id="112498"/>
    <lineage>
        <taxon>Eukaryota</taxon>
        <taxon>Fungi</taxon>
        <taxon>Dikarya</taxon>
        <taxon>Ascomycota</taxon>
        <taxon>Pezizomycotina</taxon>
        <taxon>Dothideomycetes</taxon>
        <taxon>Dothideomycetidae</taxon>
        <taxon>Mycosphaerellales</taxon>
        <taxon>Mycosphaerellaceae</taxon>
        <taxon>Ramularia</taxon>
    </lineage>
</organism>
<dbReference type="OrthoDB" id="623670at2759"/>
<dbReference type="CDD" id="cd22191">
    <property type="entry name" value="DPBB_RlpA_EXP_N-like"/>
    <property type="match status" value="1"/>
</dbReference>
<protein>
    <recommendedName>
        <fullName evidence="1">Barwin domain-containing protein</fullName>
    </recommendedName>
</protein>
<dbReference type="EMBL" id="FJUY01000001">
    <property type="protein sequence ID" value="CZT15161.1"/>
    <property type="molecule type" value="Genomic_DNA"/>
</dbReference>
<dbReference type="GeneID" id="35596361"/>